<dbReference type="InterPro" id="IPR006016">
    <property type="entry name" value="UspA"/>
</dbReference>
<accession>A0A1M7XXF8</accession>
<proteinExistence type="inferred from homology"/>
<sequence length="157" mass="16802">MSQNILIPLDGSALGEAAVSHVSDMITRLAPGEKINITLFHTITTLNHSLYVHGGGEIVTIPYTPKELDEMKASAVKYLEKVGERFKKDGITVSCTVTLGDSAAKEILKAEEELKADLVAMSTHGRGGLARFAFGSVADKVLRAGTVPVLLIRAKEE</sequence>
<dbReference type="EMBL" id="FRFE01000002">
    <property type="protein sequence ID" value="SHO43598.1"/>
    <property type="molecule type" value="Genomic_DNA"/>
</dbReference>
<evidence type="ECO:0000256" key="1">
    <source>
        <dbReference type="ARBA" id="ARBA00008791"/>
    </source>
</evidence>
<dbReference type="PANTHER" id="PTHR46268:SF6">
    <property type="entry name" value="UNIVERSAL STRESS PROTEIN UP12"/>
    <property type="match status" value="1"/>
</dbReference>
<reference evidence="3 4" key="1">
    <citation type="submission" date="2016-12" db="EMBL/GenBank/DDBJ databases">
        <authorList>
            <person name="Song W.-J."/>
            <person name="Kurnit D.M."/>
        </authorList>
    </citation>
    <scope>NUCLEOTIDE SEQUENCE [LARGE SCALE GENOMIC DNA]</scope>
    <source>
        <strain evidence="3 4">DSM 18488</strain>
    </source>
</reference>
<comment type="similarity">
    <text evidence="1">Belongs to the universal stress protein A family.</text>
</comment>
<keyword evidence="4" id="KW-1185">Reference proteome</keyword>
<dbReference type="PANTHER" id="PTHR46268">
    <property type="entry name" value="STRESS RESPONSE PROTEIN NHAX"/>
    <property type="match status" value="1"/>
</dbReference>
<dbReference type="RefSeq" id="WP_073611808.1">
    <property type="nucleotide sequence ID" value="NZ_FRFE01000002.1"/>
</dbReference>
<dbReference type="Pfam" id="PF00582">
    <property type="entry name" value="Usp"/>
    <property type="match status" value="1"/>
</dbReference>
<feature type="domain" description="UspA" evidence="2">
    <location>
        <begin position="1"/>
        <end position="153"/>
    </location>
</feature>
<dbReference type="OrthoDB" id="9808582at2"/>
<dbReference type="CDD" id="cd00293">
    <property type="entry name" value="USP-like"/>
    <property type="match status" value="1"/>
</dbReference>
<organism evidence="3 4">
    <name type="scientific">Desulfopila aestuarii DSM 18488</name>
    <dbReference type="NCBI Taxonomy" id="1121416"/>
    <lineage>
        <taxon>Bacteria</taxon>
        <taxon>Pseudomonadati</taxon>
        <taxon>Thermodesulfobacteriota</taxon>
        <taxon>Desulfobulbia</taxon>
        <taxon>Desulfobulbales</taxon>
        <taxon>Desulfocapsaceae</taxon>
        <taxon>Desulfopila</taxon>
    </lineage>
</organism>
<evidence type="ECO:0000313" key="3">
    <source>
        <dbReference type="EMBL" id="SHO43598.1"/>
    </source>
</evidence>
<dbReference type="AlphaFoldDB" id="A0A1M7XXF8"/>
<name>A0A1M7XXF8_9BACT</name>
<dbReference type="Gene3D" id="3.40.50.620">
    <property type="entry name" value="HUPs"/>
    <property type="match status" value="1"/>
</dbReference>
<dbReference type="InterPro" id="IPR014729">
    <property type="entry name" value="Rossmann-like_a/b/a_fold"/>
</dbReference>
<evidence type="ECO:0000259" key="2">
    <source>
        <dbReference type="Pfam" id="PF00582"/>
    </source>
</evidence>
<dbReference type="Proteomes" id="UP000184603">
    <property type="component" value="Unassembled WGS sequence"/>
</dbReference>
<dbReference type="STRING" id="1121416.SAMN02745220_00434"/>
<dbReference type="SUPFAM" id="SSF52402">
    <property type="entry name" value="Adenine nucleotide alpha hydrolases-like"/>
    <property type="match status" value="1"/>
</dbReference>
<evidence type="ECO:0000313" key="4">
    <source>
        <dbReference type="Proteomes" id="UP000184603"/>
    </source>
</evidence>
<protein>
    <submittedName>
        <fullName evidence="3">Nucleotide-binding universal stress protein, UspA family</fullName>
    </submittedName>
</protein>
<gene>
    <name evidence="3" type="ORF">SAMN02745220_00434</name>
</gene>
<dbReference type="PRINTS" id="PR01438">
    <property type="entry name" value="UNVRSLSTRESS"/>
</dbReference>
<dbReference type="InterPro" id="IPR006015">
    <property type="entry name" value="Universal_stress_UspA"/>
</dbReference>